<dbReference type="InterPro" id="IPR052698">
    <property type="entry name" value="MoCofactor_Util/Proc"/>
</dbReference>
<dbReference type="InterPro" id="IPR027051">
    <property type="entry name" value="XdhC_Rossmann_dom"/>
</dbReference>
<organism evidence="2 3">
    <name type="scientific">Virgisporangium aurantiacum</name>
    <dbReference type="NCBI Taxonomy" id="175570"/>
    <lineage>
        <taxon>Bacteria</taxon>
        <taxon>Bacillati</taxon>
        <taxon>Actinomycetota</taxon>
        <taxon>Actinomycetes</taxon>
        <taxon>Micromonosporales</taxon>
        <taxon>Micromonosporaceae</taxon>
        <taxon>Virgisporangium</taxon>
    </lineage>
</organism>
<evidence type="ECO:0000313" key="3">
    <source>
        <dbReference type="Proteomes" id="UP000612585"/>
    </source>
</evidence>
<keyword evidence="3" id="KW-1185">Reference proteome</keyword>
<dbReference type="EMBL" id="BOPG01000047">
    <property type="protein sequence ID" value="GIJ59491.1"/>
    <property type="molecule type" value="Genomic_DNA"/>
</dbReference>
<reference evidence="2" key="1">
    <citation type="submission" date="2021-01" db="EMBL/GenBank/DDBJ databases">
        <title>Whole genome shotgun sequence of Virgisporangium aurantiacum NBRC 16421.</title>
        <authorList>
            <person name="Komaki H."/>
            <person name="Tamura T."/>
        </authorList>
    </citation>
    <scope>NUCLEOTIDE SEQUENCE</scope>
    <source>
        <strain evidence="2">NBRC 16421</strain>
    </source>
</reference>
<comment type="caution">
    <text evidence="2">The sequence shown here is derived from an EMBL/GenBank/DDBJ whole genome shotgun (WGS) entry which is preliminary data.</text>
</comment>
<accession>A0A8J3Z8T2</accession>
<dbReference type="PANTHER" id="PTHR30388:SF6">
    <property type="entry name" value="XANTHINE DEHYDROGENASE SUBUNIT A-RELATED"/>
    <property type="match status" value="1"/>
</dbReference>
<protein>
    <submittedName>
        <fullName evidence="2">Xanthine dehydrogenase accessory factor</fullName>
    </submittedName>
</protein>
<dbReference type="RefSeq" id="WP_239152098.1">
    <property type="nucleotide sequence ID" value="NZ_BOPG01000047.1"/>
</dbReference>
<name>A0A8J3Z8T2_9ACTN</name>
<gene>
    <name evidence="2" type="ORF">Vau01_070070</name>
</gene>
<proteinExistence type="predicted"/>
<feature type="domain" description="XdhC Rossmann" evidence="1">
    <location>
        <begin position="18"/>
        <end position="138"/>
    </location>
</feature>
<sequence>MKDAECEIPPDQTGTRTLIAVFAGPVADQLLHFGRHAGFRTVLVDPKGDITAIPGDDDADIVIADHHRPELGQVLKEALAGRSRWIGVIGSPRHPAPHPAALKELGVSDADIARVHRPIGLNIGSRTPGEIAIATLAGLIADRNGRPGGFEW</sequence>
<dbReference type="Gene3D" id="3.40.50.720">
    <property type="entry name" value="NAD(P)-binding Rossmann-like Domain"/>
    <property type="match status" value="1"/>
</dbReference>
<evidence type="ECO:0000313" key="2">
    <source>
        <dbReference type="EMBL" id="GIJ59491.1"/>
    </source>
</evidence>
<dbReference type="AlphaFoldDB" id="A0A8J3Z8T2"/>
<dbReference type="Pfam" id="PF13478">
    <property type="entry name" value="XdhC_C"/>
    <property type="match status" value="1"/>
</dbReference>
<dbReference type="Proteomes" id="UP000612585">
    <property type="component" value="Unassembled WGS sequence"/>
</dbReference>
<dbReference type="PANTHER" id="PTHR30388">
    <property type="entry name" value="ALDEHYDE OXIDOREDUCTASE MOLYBDENUM COFACTOR ASSEMBLY PROTEIN"/>
    <property type="match status" value="1"/>
</dbReference>
<evidence type="ECO:0000259" key="1">
    <source>
        <dbReference type="Pfam" id="PF13478"/>
    </source>
</evidence>